<sequence length="77" mass="8153">MQVIPAGLATTTLARLPATSSVPISCDGLGAVTWFRMVVARWLPNMTLPATWPASCVWLAPPLLFSTTPDGPTLNCV</sequence>
<comment type="caution">
    <text evidence="1">The sequence shown here is derived from an EMBL/GenBank/DDBJ whole genome shotgun (WGS) entry which is preliminary data.</text>
</comment>
<name>A0ABD4YWJ0_9BURK</name>
<reference evidence="1 2" key="1">
    <citation type="submission" date="2022-09" db="EMBL/GenBank/DDBJ databases">
        <title>Intensive care unit water sources are persistently colonized with multi-drug resistant bacteria and are the site of extensive horizontal gene transfer of antibiotic resistance genes.</title>
        <authorList>
            <person name="Diorio-Toth L."/>
        </authorList>
    </citation>
    <scope>NUCLEOTIDE SEQUENCE [LARGE SCALE GENOMIC DNA]</scope>
    <source>
        <strain evidence="1 2">GD03967</strain>
    </source>
</reference>
<proteinExistence type="predicted"/>
<evidence type="ECO:0000313" key="2">
    <source>
        <dbReference type="Proteomes" id="UP001158644"/>
    </source>
</evidence>
<dbReference type="AlphaFoldDB" id="A0ABD4YWJ0"/>
<organism evidence="1 2">
    <name type="scientific">Achromobacter mucicolens</name>
    <dbReference type="NCBI Taxonomy" id="1389922"/>
    <lineage>
        <taxon>Bacteria</taxon>
        <taxon>Pseudomonadati</taxon>
        <taxon>Pseudomonadota</taxon>
        <taxon>Betaproteobacteria</taxon>
        <taxon>Burkholderiales</taxon>
        <taxon>Alcaligenaceae</taxon>
        <taxon>Achromobacter</taxon>
    </lineage>
</organism>
<protein>
    <submittedName>
        <fullName evidence="1">Uncharacterized protein</fullName>
    </submittedName>
</protein>
<accession>A0ABD4YWJ0</accession>
<dbReference type="EMBL" id="JAOBZK010000022">
    <property type="protein sequence ID" value="MDH1179670.1"/>
    <property type="molecule type" value="Genomic_DNA"/>
</dbReference>
<evidence type="ECO:0000313" key="1">
    <source>
        <dbReference type="EMBL" id="MDH1179670.1"/>
    </source>
</evidence>
<gene>
    <name evidence="1" type="ORF">N5C72_16440</name>
</gene>
<dbReference type="Proteomes" id="UP001158644">
    <property type="component" value="Unassembled WGS sequence"/>
</dbReference>